<keyword evidence="3" id="KW-1185">Reference proteome</keyword>
<evidence type="ECO:0000256" key="1">
    <source>
        <dbReference type="ARBA" id="ARBA00009737"/>
    </source>
</evidence>
<comment type="similarity">
    <text evidence="1">Belongs to the REF/SRPP family.</text>
</comment>
<organism evidence="2 3">
    <name type="scientific">Lithospermum erythrorhizon</name>
    <name type="common">Purple gromwell</name>
    <name type="synonym">Lithospermum officinale var. erythrorhizon</name>
    <dbReference type="NCBI Taxonomy" id="34254"/>
    <lineage>
        <taxon>Eukaryota</taxon>
        <taxon>Viridiplantae</taxon>
        <taxon>Streptophyta</taxon>
        <taxon>Embryophyta</taxon>
        <taxon>Tracheophyta</taxon>
        <taxon>Spermatophyta</taxon>
        <taxon>Magnoliopsida</taxon>
        <taxon>eudicotyledons</taxon>
        <taxon>Gunneridae</taxon>
        <taxon>Pentapetalae</taxon>
        <taxon>asterids</taxon>
        <taxon>lamiids</taxon>
        <taxon>Boraginales</taxon>
        <taxon>Boraginaceae</taxon>
        <taxon>Boraginoideae</taxon>
        <taxon>Lithospermeae</taxon>
        <taxon>Lithospermum</taxon>
    </lineage>
</organism>
<reference evidence="2 3" key="1">
    <citation type="submission" date="2024-01" db="EMBL/GenBank/DDBJ databases">
        <title>The complete chloroplast genome sequence of Lithospermum erythrorhizon: insights into the phylogenetic relationship among Boraginaceae species and the maternal lineages of purple gromwells.</title>
        <authorList>
            <person name="Okada T."/>
            <person name="Watanabe K."/>
        </authorList>
    </citation>
    <scope>NUCLEOTIDE SEQUENCE [LARGE SCALE GENOMIC DNA]</scope>
</reference>
<evidence type="ECO:0000313" key="3">
    <source>
        <dbReference type="Proteomes" id="UP001454036"/>
    </source>
</evidence>
<name>A0AAV3PVD6_LITER</name>
<accession>A0AAV3PVD6</accession>
<dbReference type="EMBL" id="BAABME010002341">
    <property type="protein sequence ID" value="GAA0154203.1"/>
    <property type="molecule type" value="Genomic_DNA"/>
</dbReference>
<comment type="caution">
    <text evidence="2">The sequence shown here is derived from an EMBL/GenBank/DDBJ whole genome shotgun (WGS) entry which is preliminary data.</text>
</comment>
<dbReference type="InterPro" id="IPR008802">
    <property type="entry name" value="REF"/>
</dbReference>
<dbReference type="Proteomes" id="UP001454036">
    <property type="component" value="Unassembled WGS sequence"/>
</dbReference>
<sequence length="224" mass="24523">MEKSGESELKYLGLVRVMAINAVVLVSNLYEFAKQSSGPLKSTVENVEKAVSTVVTPVYERFKGLPEDVLVFVDTKVDEAAHKFDEFAPPLAKKVVHELHTTVEKVSKLATNFVKEVQVSGPKAAISHAGELSKHFAVRKLAVAWYKIDHHPSFHGFAEMAVPTAAHWSEKYNKLIVDLTTNGYAIFSYLPLVPVEDMAKAYKQVGASVAKKDEATSSSGSDSD</sequence>
<evidence type="ECO:0008006" key="4">
    <source>
        <dbReference type="Google" id="ProtNLM"/>
    </source>
</evidence>
<proteinExistence type="inferred from homology"/>
<gene>
    <name evidence="2" type="ORF">LIER_12257</name>
</gene>
<dbReference type="PANTHER" id="PTHR33732">
    <property type="entry name" value="REF/SRPP-LIKE PROTEIN OS05G0151300/LOC_OS05G05940"/>
    <property type="match status" value="1"/>
</dbReference>
<dbReference type="AlphaFoldDB" id="A0AAV3PVD6"/>
<evidence type="ECO:0000313" key="2">
    <source>
        <dbReference type="EMBL" id="GAA0154203.1"/>
    </source>
</evidence>
<dbReference type="PANTHER" id="PTHR33732:SF2">
    <property type="entry name" value="REF_SRPP-LIKE PROTEIN"/>
    <property type="match status" value="1"/>
</dbReference>
<protein>
    <recommendedName>
        <fullName evidence="4">REF/SRPP-like protein</fullName>
    </recommendedName>
</protein>
<dbReference type="Pfam" id="PF05755">
    <property type="entry name" value="REF"/>
    <property type="match status" value="1"/>
</dbReference>